<dbReference type="Proteomes" id="UP000305067">
    <property type="component" value="Unassembled WGS sequence"/>
</dbReference>
<evidence type="ECO:0000313" key="1">
    <source>
        <dbReference type="EMBL" id="TFL04783.1"/>
    </source>
</evidence>
<keyword evidence="2" id="KW-1185">Reference proteome</keyword>
<dbReference type="EMBL" id="ML178818">
    <property type="protein sequence ID" value="TFL04783.1"/>
    <property type="molecule type" value="Genomic_DNA"/>
</dbReference>
<evidence type="ECO:0000313" key="2">
    <source>
        <dbReference type="Proteomes" id="UP000305067"/>
    </source>
</evidence>
<gene>
    <name evidence="1" type="ORF">BDV98DRAFT_562827</name>
</gene>
<dbReference type="Pfam" id="PF11017">
    <property type="entry name" value="DUF2855"/>
    <property type="match status" value="1"/>
</dbReference>
<dbReference type="InterPro" id="IPR021276">
    <property type="entry name" value="DUF2855"/>
</dbReference>
<accession>A0A5C3QS39</accession>
<dbReference type="OrthoDB" id="192702at2759"/>
<proteinExistence type="predicted"/>
<protein>
    <submittedName>
        <fullName evidence="1">Uncharacterized protein</fullName>
    </submittedName>
</protein>
<organism evidence="1 2">
    <name type="scientific">Pterulicium gracile</name>
    <dbReference type="NCBI Taxonomy" id="1884261"/>
    <lineage>
        <taxon>Eukaryota</taxon>
        <taxon>Fungi</taxon>
        <taxon>Dikarya</taxon>
        <taxon>Basidiomycota</taxon>
        <taxon>Agaricomycotina</taxon>
        <taxon>Agaricomycetes</taxon>
        <taxon>Agaricomycetidae</taxon>
        <taxon>Agaricales</taxon>
        <taxon>Pleurotineae</taxon>
        <taxon>Pterulaceae</taxon>
        <taxon>Pterulicium</taxon>
    </lineage>
</organism>
<sequence length="414" mass="46850">MTNVSLCSPRASSGIRPTQVELVNSLVPASIPSNHVLLRVDRFGFSANNVTYQVLGEHPHFRYFEFHPAPHSFSARYGLVPVWGFATVVMSSHPGVSVGERVYGYLAPTKYLLLPVSPKDINKYAFYIPRPHLPADRRPYNQIIRCSTDAQYSLATEDATMLYRPLFWTSYWCEDWLHTSGYRNGSSRILISSASSKTAFCLAYLVAKRRSKEGTQIHITGVTSKRNVEYCKGLGLYDDIFEYDHVAKLPASTNERWIYVDVAGNAGFNTQLNAWFGSPYTPTLAASVSLGFSSLTPSQEDKVSWSANTSYSGDQQPQGDTSQFWPVVEPFFMPEWLDVRRKELDIKEITRRQREAWAQLMVDCVSWVKIQRVYGPEKVKKAYGDMVQNNVGPEKGFAWSLWDGEREGDSLSKL</sequence>
<reference evidence="1 2" key="1">
    <citation type="journal article" date="2019" name="Nat. Ecol. Evol.">
        <title>Megaphylogeny resolves global patterns of mushroom evolution.</title>
        <authorList>
            <person name="Varga T."/>
            <person name="Krizsan K."/>
            <person name="Foldi C."/>
            <person name="Dima B."/>
            <person name="Sanchez-Garcia M."/>
            <person name="Sanchez-Ramirez S."/>
            <person name="Szollosi G.J."/>
            <person name="Szarkandi J.G."/>
            <person name="Papp V."/>
            <person name="Albert L."/>
            <person name="Andreopoulos W."/>
            <person name="Angelini C."/>
            <person name="Antonin V."/>
            <person name="Barry K.W."/>
            <person name="Bougher N.L."/>
            <person name="Buchanan P."/>
            <person name="Buyck B."/>
            <person name="Bense V."/>
            <person name="Catcheside P."/>
            <person name="Chovatia M."/>
            <person name="Cooper J."/>
            <person name="Damon W."/>
            <person name="Desjardin D."/>
            <person name="Finy P."/>
            <person name="Geml J."/>
            <person name="Haridas S."/>
            <person name="Hughes K."/>
            <person name="Justo A."/>
            <person name="Karasinski D."/>
            <person name="Kautmanova I."/>
            <person name="Kiss B."/>
            <person name="Kocsube S."/>
            <person name="Kotiranta H."/>
            <person name="LaButti K.M."/>
            <person name="Lechner B.E."/>
            <person name="Liimatainen K."/>
            <person name="Lipzen A."/>
            <person name="Lukacs Z."/>
            <person name="Mihaltcheva S."/>
            <person name="Morgado L.N."/>
            <person name="Niskanen T."/>
            <person name="Noordeloos M.E."/>
            <person name="Ohm R.A."/>
            <person name="Ortiz-Santana B."/>
            <person name="Ovrebo C."/>
            <person name="Racz N."/>
            <person name="Riley R."/>
            <person name="Savchenko A."/>
            <person name="Shiryaev A."/>
            <person name="Soop K."/>
            <person name="Spirin V."/>
            <person name="Szebenyi C."/>
            <person name="Tomsovsky M."/>
            <person name="Tulloss R.E."/>
            <person name="Uehling J."/>
            <person name="Grigoriev I.V."/>
            <person name="Vagvolgyi C."/>
            <person name="Papp T."/>
            <person name="Martin F.M."/>
            <person name="Miettinen O."/>
            <person name="Hibbett D.S."/>
            <person name="Nagy L.G."/>
        </authorList>
    </citation>
    <scope>NUCLEOTIDE SEQUENCE [LARGE SCALE GENOMIC DNA]</scope>
    <source>
        <strain evidence="1 2">CBS 309.79</strain>
    </source>
</reference>
<dbReference type="AlphaFoldDB" id="A0A5C3QS39"/>
<name>A0A5C3QS39_9AGAR</name>